<name>A0A9D4CGY9_DREPO</name>
<reference evidence="1" key="2">
    <citation type="submission" date="2020-11" db="EMBL/GenBank/DDBJ databases">
        <authorList>
            <person name="McCartney M.A."/>
            <person name="Auch B."/>
            <person name="Kono T."/>
            <person name="Mallez S."/>
            <person name="Becker A."/>
            <person name="Gohl D.M."/>
            <person name="Silverstein K.A.T."/>
            <person name="Koren S."/>
            <person name="Bechman K.B."/>
            <person name="Herman A."/>
            <person name="Abrahante J.E."/>
            <person name="Garbe J."/>
        </authorList>
    </citation>
    <scope>NUCLEOTIDE SEQUENCE</scope>
    <source>
        <strain evidence="1">Duluth1</strain>
        <tissue evidence="1">Whole animal</tissue>
    </source>
</reference>
<dbReference type="EMBL" id="JAIWYP010000012">
    <property type="protein sequence ID" value="KAH3724358.1"/>
    <property type="molecule type" value="Genomic_DNA"/>
</dbReference>
<reference evidence="1" key="1">
    <citation type="journal article" date="2019" name="bioRxiv">
        <title>The Genome of the Zebra Mussel, Dreissena polymorpha: A Resource for Invasive Species Research.</title>
        <authorList>
            <person name="McCartney M.A."/>
            <person name="Auch B."/>
            <person name="Kono T."/>
            <person name="Mallez S."/>
            <person name="Zhang Y."/>
            <person name="Obille A."/>
            <person name="Becker A."/>
            <person name="Abrahante J.E."/>
            <person name="Garbe J."/>
            <person name="Badalamenti J.P."/>
            <person name="Herman A."/>
            <person name="Mangelson H."/>
            <person name="Liachko I."/>
            <person name="Sullivan S."/>
            <person name="Sone E.D."/>
            <person name="Koren S."/>
            <person name="Silverstein K.A.T."/>
            <person name="Beckman K.B."/>
            <person name="Gohl D.M."/>
        </authorList>
    </citation>
    <scope>NUCLEOTIDE SEQUENCE</scope>
    <source>
        <strain evidence="1">Duluth1</strain>
        <tissue evidence="1">Whole animal</tissue>
    </source>
</reference>
<protein>
    <submittedName>
        <fullName evidence="1">Uncharacterized protein</fullName>
    </submittedName>
</protein>
<organism evidence="1 2">
    <name type="scientific">Dreissena polymorpha</name>
    <name type="common">Zebra mussel</name>
    <name type="synonym">Mytilus polymorpha</name>
    <dbReference type="NCBI Taxonomy" id="45954"/>
    <lineage>
        <taxon>Eukaryota</taxon>
        <taxon>Metazoa</taxon>
        <taxon>Spiralia</taxon>
        <taxon>Lophotrochozoa</taxon>
        <taxon>Mollusca</taxon>
        <taxon>Bivalvia</taxon>
        <taxon>Autobranchia</taxon>
        <taxon>Heteroconchia</taxon>
        <taxon>Euheterodonta</taxon>
        <taxon>Imparidentia</taxon>
        <taxon>Neoheterodontei</taxon>
        <taxon>Myida</taxon>
        <taxon>Dreissenoidea</taxon>
        <taxon>Dreissenidae</taxon>
        <taxon>Dreissena</taxon>
    </lineage>
</organism>
<dbReference type="Proteomes" id="UP000828390">
    <property type="component" value="Unassembled WGS sequence"/>
</dbReference>
<proteinExistence type="predicted"/>
<dbReference type="AlphaFoldDB" id="A0A9D4CGY9"/>
<evidence type="ECO:0000313" key="1">
    <source>
        <dbReference type="EMBL" id="KAH3724358.1"/>
    </source>
</evidence>
<gene>
    <name evidence="1" type="ORF">DPMN_050174</name>
</gene>
<comment type="caution">
    <text evidence="1">The sequence shown here is derived from an EMBL/GenBank/DDBJ whole genome shotgun (WGS) entry which is preliminary data.</text>
</comment>
<sequence length="100" mass="11575">MTATLNIPHEAWFGHVTRNYFSMQDCSPSHARRKRRRDRLAKGWIDKSKEWTFLPKDELLSTAHNKTDIRRSSLSSSLISANGQGNDDDEVVYSLYQLGY</sequence>
<accession>A0A9D4CGY9</accession>
<evidence type="ECO:0000313" key="2">
    <source>
        <dbReference type="Proteomes" id="UP000828390"/>
    </source>
</evidence>
<keyword evidence="2" id="KW-1185">Reference proteome</keyword>